<evidence type="ECO:0000313" key="2">
    <source>
        <dbReference type="Proteomes" id="UP000741013"/>
    </source>
</evidence>
<sequence length="328" mass="35669">MNRSRRAVDLAASAPGLIIGALGAGLSATATRKHRRQAERAAEAEFPGQLRVLGSRTLFPQNTGSEITFALAGDPEAVVRLRVGTRDGTGLAEAVAAARARADDLRRLLAVFTGQGCPVVAYQSAHRRPWVATGLTNENSAERLREIGECVRAWTAGAPTTTQVAIVRPELARRVPDEADLPVPLRLDSRRRWAVLLAEPAHVASYPPGVAEPSVVYLTRSFQQRHAFEARVSEQAARWLRQRYPEAVVLHSHGLWSLVPGRVDRSAGRLLFAERQAPRGTATRPEHALTVTVDNNGTFTGTPVVHRDVRDERGSITLPTDPQGRSPK</sequence>
<proteinExistence type="predicted"/>
<accession>A0ABS4PTM2</accession>
<reference evidence="1 2" key="1">
    <citation type="submission" date="2021-03" db="EMBL/GenBank/DDBJ databases">
        <title>Sequencing the genomes of 1000 actinobacteria strains.</title>
        <authorList>
            <person name="Klenk H.-P."/>
        </authorList>
    </citation>
    <scope>NUCLEOTIDE SEQUENCE [LARGE SCALE GENOMIC DNA]</scope>
    <source>
        <strain evidence="1 2">DSM 45510</strain>
    </source>
</reference>
<keyword evidence="2" id="KW-1185">Reference proteome</keyword>
<name>A0ABS4PTM2_9PSEU</name>
<dbReference type="EMBL" id="JAGGMS010000001">
    <property type="protein sequence ID" value="MBP2182782.1"/>
    <property type="molecule type" value="Genomic_DNA"/>
</dbReference>
<gene>
    <name evidence="1" type="ORF">JOM49_004308</name>
</gene>
<dbReference type="RefSeq" id="WP_209666046.1">
    <property type="nucleotide sequence ID" value="NZ_JAGGMS010000001.1"/>
</dbReference>
<comment type="caution">
    <text evidence="1">The sequence shown here is derived from an EMBL/GenBank/DDBJ whole genome shotgun (WGS) entry which is preliminary data.</text>
</comment>
<organism evidence="1 2">
    <name type="scientific">Amycolatopsis magusensis</name>
    <dbReference type="NCBI Taxonomy" id="882444"/>
    <lineage>
        <taxon>Bacteria</taxon>
        <taxon>Bacillati</taxon>
        <taxon>Actinomycetota</taxon>
        <taxon>Actinomycetes</taxon>
        <taxon>Pseudonocardiales</taxon>
        <taxon>Pseudonocardiaceae</taxon>
        <taxon>Amycolatopsis</taxon>
    </lineage>
</organism>
<dbReference type="Proteomes" id="UP000741013">
    <property type="component" value="Unassembled WGS sequence"/>
</dbReference>
<evidence type="ECO:0000313" key="1">
    <source>
        <dbReference type="EMBL" id="MBP2182782.1"/>
    </source>
</evidence>
<protein>
    <submittedName>
        <fullName evidence="1">Uncharacterized protein</fullName>
    </submittedName>
</protein>